<dbReference type="AlphaFoldDB" id="A0AAN8DMU7"/>
<reference evidence="2 3" key="1">
    <citation type="journal article" date="2023" name="Mol. Biol. Evol.">
        <title>Genomics of Secondarily Temperate Adaptation in the Only Non-Antarctic Icefish.</title>
        <authorList>
            <person name="Rivera-Colon A.G."/>
            <person name="Rayamajhi N."/>
            <person name="Minhas B.F."/>
            <person name="Madrigal G."/>
            <person name="Bilyk K.T."/>
            <person name="Yoon V."/>
            <person name="Hune M."/>
            <person name="Gregory S."/>
            <person name="Cheng C.H.C."/>
            <person name="Catchen J.M."/>
        </authorList>
    </citation>
    <scope>NUCLEOTIDE SEQUENCE [LARGE SCALE GENOMIC DNA]</scope>
    <source>
        <tissue evidence="2">White muscle</tissue>
    </source>
</reference>
<sequence length="128" mass="13921">MIPPPLFLQPPVDKSFSFIAQTQGLQVHRPQKGAKKGGSAGVKEGMGRRMVSGEIREEGTEPPYPGLTSTPIHPTPHVPNPATLLFGSTALPYMKVEQTVMVPPGATRPPWCVWQRAGGRRGRGAMWR</sequence>
<protein>
    <submittedName>
        <fullName evidence="2">Uncharacterized protein</fullName>
    </submittedName>
</protein>
<organism evidence="2 3">
    <name type="scientific">Champsocephalus gunnari</name>
    <name type="common">Mackerel icefish</name>
    <dbReference type="NCBI Taxonomy" id="52237"/>
    <lineage>
        <taxon>Eukaryota</taxon>
        <taxon>Metazoa</taxon>
        <taxon>Chordata</taxon>
        <taxon>Craniata</taxon>
        <taxon>Vertebrata</taxon>
        <taxon>Euteleostomi</taxon>
        <taxon>Actinopterygii</taxon>
        <taxon>Neopterygii</taxon>
        <taxon>Teleostei</taxon>
        <taxon>Neoteleostei</taxon>
        <taxon>Acanthomorphata</taxon>
        <taxon>Eupercaria</taxon>
        <taxon>Perciformes</taxon>
        <taxon>Notothenioidei</taxon>
        <taxon>Channichthyidae</taxon>
        <taxon>Champsocephalus</taxon>
    </lineage>
</organism>
<evidence type="ECO:0000313" key="3">
    <source>
        <dbReference type="Proteomes" id="UP001331515"/>
    </source>
</evidence>
<proteinExistence type="predicted"/>
<dbReference type="EMBL" id="JAURVH010001520">
    <property type="protein sequence ID" value="KAK5924905.1"/>
    <property type="molecule type" value="Genomic_DNA"/>
</dbReference>
<name>A0AAN8DMU7_CHAGU</name>
<accession>A0AAN8DMU7</accession>
<dbReference type="Proteomes" id="UP001331515">
    <property type="component" value="Unassembled WGS sequence"/>
</dbReference>
<gene>
    <name evidence="2" type="ORF">CgunFtcFv8_017479</name>
</gene>
<feature type="region of interest" description="Disordered" evidence="1">
    <location>
        <begin position="26"/>
        <end position="81"/>
    </location>
</feature>
<evidence type="ECO:0000313" key="2">
    <source>
        <dbReference type="EMBL" id="KAK5924905.1"/>
    </source>
</evidence>
<evidence type="ECO:0000256" key="1">
    <source>
        <dbReference type="SAM" id="MobiDB-lite"/>
    </source>
</evidence>
<comment type="caution">
    <text evidence="2">The sequence shown here is derived from an EMBL/GenBank/DDBJ whole genome shotgun (WGS) entry which is preliminary data.</text>
</comment>
<keyword evidence="3" id="KW-1185">Reference proteome</keyword>